<dbReference type="PANTHER" id="PTHR36441">
    <property type="entry name" value="HYPOTHETICAL CYTOSOLIC PROTEIN"/>
    <property type="match status" value="1"/>
</dbReference>
<dbReference type="AlphaFoldDB" id="A0A1M4WA42"/>
<dbReference type="Gene3D" id="3.30.70.1120">
    <property type="entry name" value="TT1725-like"/>
    <property type="match status" value="1"/>
</dbReference>
<keyword evidence="2" id="KW-1185">Reference proteome</keyword>
<name>A0A1M4WA42_9CLOT</name>
<dbReference type="SUPFAM" id="SSF103007">
    <property type="entry name" value="Hypothetical protein TT1725"/>
    <property type="match status" value="1"/>
</dbReference>
<organism evidence="1 2">
    <name type="scientific">Caloramator proteoclasticus DSM 10124</name>
    <dbReference type="NCBI Taxonomy" id="1121262"/>
    <lineage>
        <taxon>Bacteria</taxon>
        <taxon>Bacillati</taxon>
        <taxon>Bacillota</taxon>
        <taxon>Clostridia</taxon>
        <taxon>Eubacteriales</taxon>
        <taxon>Clostridiaceae</taxon>
        <taxon>Caloramator</taxon>
    </lineage>
</organism>
<gene>
    <name evidence="1" type="ORF">SAMN02746091_01099</name>
</gene>
<dbReference type="PANTHER" id="PTHR36441:SF1">
    <property type="entry name" value="DUF503 DOMAIN-CONTAINING PROTEIN"/>
    <property type="match status" value="1"/>
</dbReference>
<dbReference type="EMBL" id="FQVG01000016">
    <property type="protein sequence ID" value="SHE78079.1"/>
    <property type="molecule type" value="Genomic_DNA"/>
</dbReference>
<dbReference type="Proteomes" id="UP000184423">
    <property type="component" value="Unassembled WGS sequence"/>
</dbReference>
<dbReference type="InterPro" id="IPR007546">
    <property type="entry name" value="DUF503"/>
</dbReference>
<reference evidence="2" key="1">
    <citation type="submission" date="2016-11" db="EMBL/GenBank/DDBJ databases">
        <authorList>
            <person name="Varghese N."/>
            <person name="Submissions S."/>
        </authorList>
    </citation>
    <scope>NUCLEOTIDE SEQUENCE [LARGE SCALE GENOMIC DNA]</scope>
    <source>
        <strain evidence="2">DSM 10124</strain>
    </source>
</reference>
<dbReference type="InterPro" id="IPR036746">
    <property type="entry name" value="TT1725-like_sf"/>
</dbReference>
<evidence type="ECO:0000313" key="2">
    <source>
        <dbReference type="Proteomes" id="UP000184423"/>
    </source>
</evidence>
<proteinExistence type="predicted"/>
<accession>A0A1M4WA42</accession>
<sequence>MIIGYASITLMLYSPTSLKEKRQIIKSLITKIRTTLNVSCAEVDLNDKWQLAQIGIATVSNDRRIVDTQINSVISLIEKDGRAEIVDVVVNTI</sequence>
<protein>
    <recommendedName>
        <fullName evidence="3">DUF503 domain-containing protein</fullName>
    </recommendedName>
</protein>
<dbReference type="RefSeq" id="WP_027308384.1">
    <property type="nucleotide sequence ID" value="NZ_FQVG01000016.1"/>
</dbReference>
<evidence type="ECO:0008006" key="3">
    <source>
        <dbReference type="Google" id="ProtNLM"/>
    </source>
</evidence>
<dbReference type="Pfam" id="PF04456">
    <property type="entry name" value="DUF503"/>
    <property type="match status" value="1"/>
</dbReference>
<evidence type="ECO:0000313" key="1">
    <source>
        <dbReference type="EMBL" id="SHE78079.1"/>
    </source>
</evidence>